<dbReference type="EMBL" id="CMVM020000018">
    <property type="status" value="NOT_ANNOTATED_CDS"/>
    <property type="molecule type" value="Genomic_DNA"/>
</dbReference>
<name>A0A8R1TWR3_ONCVO</name>
<organism evidence="1 2">
    <name type="scientific">Onchocerca volvulus</name>
    <dbReference type="NCBI Taxonomy" id="6282"/>
    <lineage>
        <taxon>Eukaryota</taxon>
        <taxon>Metazoa</taxon>
        <taxon>Ecdysozoa</taxon>
        <taxon>Nematoda</taxon>
        <taxon>Chromadorea</taxon>
        <taxon>Rhabditida</taxon>
        <taxon>Spirurina</taxon>
        <taxon>Spiruromorpha</taxon>
        <taxon>Filarioidea</taxon>
        <taxon>Onchocercidae</taxon>
        <taxon>Onchocerca</taxon>
    </lineage>
</organism>
<keyword evidence="2" id="KW-1185">Reference proteome</keyword>
<reference evidence="1" key="2">
    <citation type="submission" date="2022-06" db="UniProtKB">
        <authorList>
            <consortium name="EnsemblMetazoa"/>
        </authorList>
    </citation>
    <scope>IDENTIFICATION</scope>
</reference>
<evidence type="ECO:0000313" key="1">
    <source>
        <dbReference type="EnsemblMetazoa" id="OVOC61.1"/>
    </source>
</evidence>
<dbReference type="Proteomes" id="UP000024404">
    <property type="component" value="Unassembled WGS sequence"/>
</dbReference>
<accession>A0A8R1TWR3</accession>
<evidence type="ECO:0000313" key="2">
    <source>
        <dbReference type="Proteomes" id="UP000024404"/>
    </source>
</evidence>
<dbReference type="AlphaFoldDB" id="A0A8R1TWR3"/>
<sequence>MKKPAFEQLPTYLNSTDPKTKLNMSVHYELLKCVHSSCNPNVSENPRTDKNTFHSIILALFPLHALQITSVVSLNKTRGNCSNNIYQRLIHISSTVSVIK</sequence>
<reference evidence="2" key="1">
    <citation type="submission" date="2013-10" db="EMBL/GenBank/DDBJ databases">
        <title>Genome sequencing of Onchocerca volvulus.</title>
        <authorList>
            <person name="Cotton J."/>
            <person name="Tsai J."/>
            <person name="Stanley E."/>
            <person name="Tracey A."/>
            <person name="Holroyd N."/>
            <person name="Lustigman S."/>
            <person name="Berriman M."/>
        </authorList>
    </citation>
    <scope>NUCLEOTIDE SEQUENCE</scope>
</reference>
<proteinExistence type="predicted"/>
<protein>
    <submittedName>
        <fullName evidence="1">Uncharacterized protein</fullName>
    </submittedName>
</protein>
<dbReference type="EnsemblMetazoa" id="OVOC61.1">
    <property type="protein sequence ID" value="OVOC61.1"/>
    <property type="gene ID" value="WBGene00236870"/>
</dbReference>